<evidence type="ECO:0000313" key="2">
    <source>
        <dbReference type="Proteomes" id="UP000299102"/>
    </source>
</evidence>
<comment type="caution">
    <text evidence="1">The sequence shown here is derived from an EMBL/GenBank/DDBJ whole genome shotgun (WGS) entry which is preliminary data.</text>
</comment>
<proteinExistence type="predicted"/>
<dbReference type="AlphaFoldDB" id="A0A4C1VBE8"/>
<organism evidence="1 2">
    <name type="scientific">Eumeta variegata</name>
    <name type="common">Bagworm moth</name>
    <name type="synonym">Eumeta japonica</name>
    <dbReference type="NCBI Taxonomy" id="151549"/>
    <lineage>
        <taxon>Eukaryota</taxon>
        <taxon>Metazoa</taxon>
        <taxon>Ecdysozoa</taxon>
        <taxon>Arthropoda</taxon>
        <taxon>Hexapoda</taxon>
        <taxon>Insecta</taxon>
        <taxon>Pterygota</taxon>
        <taxon>Neoptera</taxon>
        <taxon>Endopterygota</taxon>
        <taxon>Lepidoptera</taxon>
        <taxon>Glossata</taxon>
        <taxon>Ditrysia</taxon>
        <taxon>Tineoidea</taxon>
        <taxon>Psychidae</taxon>
        <taxon>Oiketicinae</taxon>
        <taxon>Eumeta</taxon>
    </lineage>
</organism>
<keyword evidence="2" id="KW-1185">Reference proteome</keyword>
<dbReference type="Proteomes" id="UP000299102">
    <property type="component" value="Unassembled WGS sequence"/>
</dbReference>
<gene>
    <name evidence="1" type="ORF">EVAR_88038_1</name>
</gene>
<evidence type="ECO:0000313" key="1">
    <source>
        <dbReference type="EMBL" id="GBP36458.1"/>
    </source>
</evidence>
<sequence>MRQRRKRIRRKNVCLAYSNNEHGLKRDIVPMSLDVVVVYRWTRASALDVHGIRPCAVRSLVSRHSRTILSSGYQFYVVDERRGLRSSADILVKDICVFGTKFLNANCDRS</sequence>
<name>A0A4C1VBE8_EUMVA</name>
<protein>
    <submittedName>
        <fullName evidence="1">Uncharacterized protein</fullName>
    </submittedName>
</protein>
<reference evidence="1 2" key="1">
    <citation type="journal article" date="2019" name="Commun. Biol.">
        <title>The bagworm genome reveals a unique fibroin gene that provides high tensile strength.</title>
        <authorList>
            <person name="Kono N."/>
            <person name="Nakamura H."/>
            <person name="Ohtoshi R."/>
            <person name="Tomita M."/>
            <person name="Numata K."/>
            <person name="Arakawa K."/>
        </authorList>
    </citation>
    <scope>NUCLEOTIDE SEQUENCE [LARGE SCALE GENOMIC DNA]</scope>
</reference>
<dbReference type="EMBL" id="BGZK01000318">
    <property type="protein sequence ID" value="GBP36458.1"/>
    <property type="molecule type" value="Genomic_DNA"/>
</dbReference>
<accession>A0A4C1VBE8</accession>